<gene>
    <name evidence="6" type="ORF">GOP47_0000377</name>
</gene>
<dbReference type="AlphaFoldDB" id="A0A9D4VDF2"/>
<dbReference type="SFLD" id="SFLDG00358">
    <property type="entry name" value="Main_(cytGST)"/>
    <property type="match status" value="1"/>
</dbReference>
<evidence type="ECO:0000259" key="5">
    <source>
        <dbReference type="PROSITE" id="PS50405"/>
    </source>
</evidence>
<dbReference type="GO" id="GO:0005737">
    <property type="term" value="C:cytoplasm"/>
    <property type="evidence" value="ECO:0007669"/>
    <property type="project" value="InterPro"/>
</dbReference>
<dbReference type="InterPro" id="IPR034333">
    <property type="entry name" value="GST_Zeta_N"/>
</dbReference>
<dbReference type="Gene3D" id="3.40.30.10">
    <property type="entry name" value="Glutaredoxin"/>
    <property type="match status" value="1"/>
</dbReference>
<dbReference type="InterPro" id="IPR036249">
    <property type="entry name" value="Thioredoxin-like_sf"/>
</dbReference>
<sequence>MKKTGEQQPSTTEKIKLYSFCRSSCSWRVRIALAYKGIPYEYVAVDLASGEQFSEDFKKLNAFSTVPVLVDNDIVIADSFAILEYLEEKYPEPSLFPADIRKKALVRQVVNHIVASIQPLQNLTVLKRIEALGGPEERLKWAQHFIKSGFEALELLLTAEAGKYCFGEEFTMADIVLVPQLGNAERFQVDMTNFPLLTKIGEAVSALPYVKEASPQNQPDFVTF</sequence>
<dbReference type="SFLD" id="SFLDS00019">
    <property type="entry name" value="Glutathione_Transferase_(cytos"/>
    <property type="match status" value="1"/>
</dbReference>
<dbReference type="PANTHER" id="PTHR42673:SF4">
    <property type="entry name" value="MALEYLACETOACETATE ISOMERASE"/>
    <property type="match status" value="1"/>
</dbReference>
<dbReference type="GO" id="GO:0006749">
    <property type="term" value="P:glutathione metabolic process"/>
    <property type="evidence" value="ECO:0007669"/>
    <property type="project" value="TreeGrafter"/>
</dbReference>
<protein>
    <recommendedName>
        <fullName evidence="2">glutathione transferase</fullName>
        <ecNumber evidence="2">2.5.1.18</ecNumber>
    </recommendedName>
</protein>
<dbReference type="CDD" id="cd03191">
    <property type="entry name" value="GST_C_Zeta"/>
    <property type="match status" value="1"/>
</dbReference>
<organism evidence="6 7">
    <name type="scientific">Adiantum capillus-veneris</name>
    <name type="common">Maidenhair fern</name>
    <dbReference type="NCBI Taxonomy" id="13818"/>
    <lineage>
        <taxon>Eukaryota</taxon>
        <taxon>Viridiplantae</taxon>
        <taxon>Streptophyta</taxon>
        <taxon>Embryophyta</taxon>
        <taxon>Tracheophyta</taxon>
        <taxon>Polypodiopsida</taxon>
        <taxon>Polypodiidae</taxon>
        <taxon>Polypodiales</taxon>
        <taxon>Pteridineae</taxon>
        <taxon>Pteridaceae</taxon>
        <taxon>Vittarioideae</taxon>
        <taxon>Adiantum</taxon>
    </lineage>
</organism>
<evidence type="ECO:0000313" key="6">
    <source>
        <dbReference type="EMBL" id="KAI5084208.1"/>
    </source>
</evidence>
<dbReference type="SUPFAM" id="SSF47616">
    <property type="entry name" value="GST C-terminal domain-like"/>
    <property type="match status" value="1"/>
</dbReference>
<comment type="catalytic activity">
    <reaction evidence="3">
        <text>RX + glutathione = an S-substituted glutathione + a halide anion + H(+)</text>
        <dbReference type="Rhea" id="RHEA:16437"/>
        <dbReference type="ChEBI" id="CHEBI:15378"/>
        <dbReference type="ChEBI" id="CHEBI:16042"/>
        <dbReference type="ChEBI" id="CHEBI:17792"/>
        <dbReference type="ChEBI" id="CHEBI:57925"/>
        <dbReference type="ChEBI" id="CHEBI:90779"/>
        <dbReference type="EC" id="2.5.1.18"/>
    </reaction>
</comment>
<dbReference type="OrthoDB" id="4951845at2759"/>
<comment type="similarity">
    <text evidence="1">Belongs to the GST superfamily. Zeta family.</text>
</comment>
<dbReference type="PROSITE" id="PS51354">
    <property type="entry name" value="GLUTAREDOXIN_2"/>
    <property type="match status" value="1"/>
</dbReference>
<dbReference type="EMBL" id="JABFUD020000001">
    <property type="protein sequence ID" value="KAI5084208.1"/>
    <property type="molecule type" value="Genomic_DNA"/>
</dbReference>
<dbReference type="Proteomes" id="UP000886520">
    <property type="component" value="Chromosome 1"/>
</dbReference>
<name>A0A9D4VDF2_ADICA</name>
<reference evidence="6" key="1">
    <citation type="submission" date="2021-01" db="EMBL/GenBank/DDBJ databases">
        <title>Adiantum capillus-veneris genome.</title>
        <authorList>
            <person name="Fang Y."/>
            <person name="Liao Q."/>
        </authorList>
    </citation>
    <scope>NUCLEOTIDE SEQUENCE</scope>
    <source>
        <strain evidence="6">H3</strain>
        <tissue evidence="6">Leaf</tissue>
    </source>
</reference>
<dbReference type="InterPro" id="IPR036282">
    <property type="entry name" value="Glutathione-S-Trfase_C_sf"/>
</dbReference>
<evidence type="ECO:0000313" key="7">
    <source>
        <dbReference type="Proteomes" id="UP000886520"/>
    </source>
</evidence>
<proteinExistence type="inferred from homology"/>
<dbReference type="FunFam" id="1.20.1050.10:FF:000010">
    <property type="entry name" value="Maleylacetoacetate isomerase isoform 1"/>
    <property type="match status" value="1"/>
</dbReference>
<keyword evidence="7" id="KW-1185">Reference proteome</keyword>
<dbReference type="EC" id="2.5.1.18" evidence="2"/>
<feature type="domain" description="GST N-terminal" evidence="4">
    <location>
        <begin position="13"/>
        <end position="94"/>
    </location>
</feature>
<evidence type="ECO:0000256" key="3">
    <source>
        <dbReference type="ARBA" id="ARBA00047960"/>
    </source>
</evidence>
<dbReference type="PANTHER" id="PTHR42673">
    <property type="entry name" value="MALEYLACETOACETATE ISOMERASE"/>
    <property type="match status" value="1"/>
</dbReference>
<dbReference type="NCBIfam" id="TIGR01262">
    <property type="entry name" value="maiA"/>
    <property type="match status" value="1"/>
</dbReference>
<comment type="caution">
    <text evidence="6">The sequence shown here is derived from an EMBL/GenBank/DDBJ whole genome shotgun (WGS) entry which is preliminary data.</text>
</comment>
<dbReference type="InterPro" id="IPR040079">
    <property type="entry name" value="Glutathione_S-Trfase"/>
</dbReference>
<dbReference type="GO" id="GO:0006559">
    <property type="term" value="P:L-phenylalanine catabolic process"/>
    <property type="evidence" value="ECO:0007669"/>
    <property type="project" value="TreeGrafter"/>
</dbReference>
<dbReference type="InterPro" id="IPR010987">
    <property type="entry name" value="Glutathione-S-Trfase_C-like"/>
</dbReference>
<dbReference type="PROSITE" id="PS50405">
    <property type="entry name" value="GST_CTER"/>
    <property type="match status" value="1"/>
</dbReference>
<evidence type="ECO:0000256" key="2">
    <source>
        <dbReference type="ARBA" id="ARBA00012452"/>
    </source>
</evidence>
<dbReference type="InterPro" id="IPR034330">
    <property type="entry name" value="GST_Zeta_C"/>
</dbReference>
<dbReference type="SUPFAM" id="SSF52833">
    <property type="entry name" value="Thioredoxin-like"/>
    <property type="match status" value="1"/>
</dbReference>
<evidence type="ECO:0000256" key="1">
    <source>
        <dbReference type="ARBA" id="ARBA00010007"/>
    </source>
</evidence>
<dbReference type="CDD" id="cd03042">
    <property type="entry name" value="GST_N_Zeta"/>
    <property type="match status" value="1"/>
</dbReference>
<dbReference type="Pfam" id="PF14497">
    <property type="entry name" value="GST_C_3"/>
    <property type="match status" value="1"/>
</dbReference>
<dbReference type="GO" id="GO:0004364">
    <property type="term" value="F:glutathione transferase activity"/>
    <property type="evidence" value="ECO:0007669"/>
    <property type="project" value="UniProtKB-EC"/>
</dbReference>
<dbReference type="PROSITE" id="PS50404">
    <property type="entry name" value="GST_NTER"/>
    <property type="match status" value="1"/>
</dbReference>
<dbReference type="InterPro" id="IPR004045">
    <property type="entry name" value="Glutathione_S-Trfase_N"/>
</dbReference>
<dbReference type="Pfam" id="PF02798">
    <property type="entry name" value="GST_N"/>
    <property type="match status" value="1"/>
</dbReference>
<accession>A0A9D4VDF2</accession>
<evidence type="ECO:0000259" key="4">
    <source>
        <dbReference type="PROSITE" id="PS50404"/>
    </source>
</evidence>
<feature type="domain" description="GST C-terminal" evidence="5">
    <location>
        <begin position="99"/>
        <end position="221"/>
    </location>
</feature>
<dbReference type="InterPro" id="IPR005955">
    <property type="entry name" value="GST_Zeta"/>
</dbReference>
<dbReference type="GO" id="GO:0016034">
    <property type="term" value="F:maleylacetoacetate isomerase activity"/>
    <property type="evidence" value="ECO:0007669"/>
    <property type="project" value="TreeGrafter"/>
</dbReference>
<dbReference type="Gene3D" id="1.20.1050.10">
    <property type="match status" value="1"/>
</dbReference>
<dbReference type="InterPro" id="IPR004046">
    <property type="entry name" value="GST_C"/>
</dbReference>